<dbReference type="InterPro" id="IPR015655">
    <property type="entry name" value="PP2C"/>
</dbReference>
<dbReference type="SMART" id="SM00332">
    <property type="entry name" value="PP2Cc"/>
    <property type="match status" value="1"/>
</dbReference>
<reference evidence="7" key="1">
    <citation type="submission" date="2017-02" db="UniProtKB">
        <authorList>
            <consortium name="WormBaseParasite"/>
        </authorList>
    </citation>
    <scope>IDENTIFICATION</scope>
</reference>
<evidence type="ECO:0000256" key="5">
    <source>
        <dbReference type="SAM" id="MobiDB-lite"/>
    </source>
</evidence>
<feature type="domain" description="PPM-type phosphatase" evidence="6">
    <location>
        <begin position="124"/>
        <end position="550"/>
    </location>
</feature>
<dbReference type="WBParaSite" id="ASIM_0001570001-mRNA-1">
    <property type="protein sequence ID" value="ASIM_0001570001-mRNA-1"/>
    <property type="gene ID" value="ASIM_0001570001"/>
</dbReference>
<dbReference type="InterPro" id="IPR001932">
    <property type="entry name" value="PPM-type_phosphatase-like_dom"/>
</dbReference>
<comment type="similarity">
    <text evidence="4">Belongs to the PP2C family.</text>
</comment>
<feature type="region of interest" description="Disordered" evidence="5">
    <location>
        <begin position="574"/>
        <end position="594"/>
    </location>
</feature>
<sequence>LYFSDEDVLLSADQSTRPVLCPRDPSQMPIHAGYAEVINAGIIIERNEDHACAKILTILQRGYEAEEAKELDKPQNMINNNKRRFFTKQPAATQRASSECRRNNTTLNKLLIQRRYSDEDLLALSDSDEKRKSKSERNESIPQSKVIYFSIFDGHAGCEAAIVTSNTLHEHIQRRLSEVIETVLHLDQQEKLFSSTNKLFASSSNNNSSKYITSDSLVVGAIQASFIDMVSNECLFKGKTLVIILIRLVIKMIRLVIILIRLVIIKDEELLKESVSGGCAVLSVMLMNSKMYVANAGDCRAALLLLSSSSDCVDTEPKSSDKAATDKCLSPANSYHIEQITNDFTPDYERKRIQFLAYKNPELIANCFTRYEYSRLLSRCDLKKSVLYRDWFMDGWASKMVCDSDLKPTLISDHGRKVKRRLLNTIGVSRGFGDHHLLTADDKIPIKPFLSPVPEVHVIDLNKYESLNENDVLIMASDGLWDVLSNEDVARIVNSVLNNNENAGLVRYTVAAHELALSARGNYNDKVNRWQLPNGCNASSDDITIFIIPLKYAKYINNKYNIYYSNHYSNSNVFNNNNHPNSDNYDDDDVELLQ</sequence>
<keyword evidence="2 4" id="KW-0378">Hydrolase</keyword>
<proteinExistence type="inferred from homology"/>
<dbReference type="SUPFAM" id="SSF81606">
    <property type="entry name" value="PP2C-like"/>
    <property type="match status" value="1"/>
</dbReference>
<dbReference type="PROSITE" id="PS01032">
    <property type="entry name" value="PPM_1"/>
    <property type="match status" value="1"/>
</dbReference>
<dbReference type="GO" id="GO:0046872">
    <property type="term" value="F:metal ion binding"/>
    <property type="evidence" value="ECO:0007669"/>
    <property type="project" value="UniProtKB-KW"/>
</dbReference>
<dbReference type="PANTHER" id="PTHR13832:SF354">
    <property type="entry name" value="GM14138P"/>
    <property type="match status" value="1"/>
</dbReference>
<dbReference type="Pfam" id="PF00481">
    <property type="entry name" value="PP2C"/>
    <property type="match status" value="2"/>
</dbReference>
<feature type="compositionally biased region" description="Acidic residues" evidence="5">
    <location>
        <begin position="584"/>
        <end position="594"/>
    </location>
</feature>
<evidence type="ECO:0000256" key="1">
    <source>
        <dbReference type="ARBA" id="ARBA00022723"/>
    </source>
</evidence>
<dbReference type="GO" id="GO:0004741">
    <property type="term" value="F:[pyruvate dehydrogenase (acetyl-transferring)]-phosphatase activity"/>
    <property type="evidence" value="ECO:0007669"/>
    <property type="project" value="TreeGrafter"/>
</dbReference>
<dbReference type="PROSITE" id="PS51746">
    <property type="entry name" value="PPM_2"/>
    <property type="match status" value="1"/>
</dbReference>
<organism evidence="7">
    <name type="scientific">Anisakis simplex</name>
    <name type="common">Herring worm</name>
    <dbReference type="NCBI Taxonomy" id="6269"/>
    <lineage>
        <taxon>Eukaryota</taxon>
        <taxon>Metazoa</taxon>
        <taxon>Ecdysozoa</taxon>
        <taxon>Nematoda</taxon>
        <taxon>Chromadorea</taxon>
        <taxon>Rhabditida</taxon>
        <taxon>Spirurina</taxon>
        <taxon>Ascaridomorpha</taxon>
        <taxon>Ascaridoidea</taxon>
        <taxon>Anisakidae</taxon>
        <taxon>Anisakis</taxon>
        <taxon>Anisakis simplex complex</taxon>
    </lineage>
</organism>
<dbReference type="AlphaFoldDB" id="A0A0M3K409"/>
<dbReference type="PANTHER" id="PTHR13832">
    <property type="entry name" value="PROTEIN PHOSPHATASE 2C"/>
    <property type="match status" value="1"/>
</dbReference>
<keyword evidence="1" id="KW-0479">Metal-binding</keyword>
<dbReference type="InterPro" id="IPR000222">
    <property type="entry name" value="PP2C_BS"/>
</dbReference>
<evidence type="ECO:0000256" key="3">
    <source>
        <dbReference type="ARBA" id="ARBA00022912"/>
    </source>
</evidence>
<accession>A0A0M3K409</accession>
<dbReference type="GO" id="GO:0005739">
    <property type="term" value="C:mitochondrion"/>
    <property type="evidence" value="ECO:0007669"/>
    <property type="project" value="TreeGrafter"/>
</dbReference>
<evidence type="ECO:0000313" key="7">
    <source>
        <dbReference type="WBParaSite" id="ASIM_0001570001-mRNA-1"/>
    </source>
</evidence>
<protein>
    <submittedName>
        <fullName evidence="7">Protein phosphatase 1M (inferred by orthology to a human protein)</fullName>
    </submittedName>
</protein>
<evidence type="ECO:0000256" key="4">
    <source>
        <dbReference type="RuleBase" id="RU003465"/>
    </source>
</evidence>
<dbReference type="Gene3D" id="3.60.40.10">
    <property type="entry name" value="PPM-type phosphatase domain"/>
    <property type="match status" value="1"/>
</dbReference>
<name>A0A0M3K409_ANISI</name>
<evidence type="ECO:0000256" key="2">
    <source>
        <dbReference type="ARBA" id="ARBA00022801"/>
    </source>
</evidence>
<evidence type="ECO:0000259" key="6">
    <source>
        <dbReference type="PROSITE" id="PS51746"/>
    </source>
</evidence>
<dbReference type="InterPro" id="IPR036457">
    <property type="entry name" value="PPM-type-like_dom_sf"/>
</dbReference>
<keyword evidence="3 4" id="KW-0904">Protein phosphatase</keyword>
<dbReference type="CDD" id="cd00143">
    <property type="entry name" value="PP2Cc"/>
    <property type="match status" value="1"/>
</dbReference>
<feature type="compositionally biased region" description="Low complexity" evidence="5">
    <location>
        <begin position="574"/>
        <end position="583"/>
    </location>
</feature>